<keyword evidence="4 9" id="KW-0812">Transmembrane</keyword>
<dbReference type="PANTHER" id="PTHR16717:SF5">
    <property type="entry name" value="CYTOCHROME C OXIDASE SUBUNIT 8, ISOFORM A"/>
    <property type="match status" value="1"/>
</dbReference>
<evidence type="ECO:0000256" key="7">
    <source>
        <dbReference type="ARBA" id="ARBA00023128"/>
    </source>
</evidence>
<keyword evidence="6 9" id="KW-1133">Transmembrane helix</keyword>
<evidence type="ECO:0000256" key="9">
    <source>
        <dbReference type="SAM" id="Phobius"/>
    </source>
</evidence>
<evidence type="ECO:0000313" key="10">
    <source>
        <dbReference type="EMBL" id="JAC26458.1"/>
    </source>
</evidence>
<accession>A0A023G0G2</accession>
<keyword evidence="7" id="KW-0496">Mitochondrion</keyword>
<dbReference type="GO" id="GO:0005743">
    <property type="term" value="C:mitochondrial inner membrane"/>
    <property type="evidence" value="ECO:0007669"/>
    <property type="project" value="UniProtKB-SubCell"/>
</dbReference>
<evidence type="ECO:0000256" key="3">
    <source>
        <dbReference type="ARBA" id="ARBA00010117"/>
    </source>
</evidence>
<dbReference type="UniPathway" id="UPA00705"/>
<evidence type="ECO:0000256" key="1">
    <source>
        <dbReference type="ARBA" id="ARBA00004434"/>
    </source>
</evidence>
<evidence type="ECO:0000256" key="6">
    <source>
        <dbReference type="ARBA" id="ARBA00022989"/>
    </source>
</evidence>
<proteinExistence type="evidence at transcript level"/>
<name>A0A023G0G2_AMBPA</name>
<sequence length="72" mass="8027">MNGALRKATTVFRSALMQSRSTSVSSYAISKPKGIKMSTAERAVHISVIVSSIFAYPVWVLLHLREYRGIQE</sequence>
<dbReference type="PANTHER" id="PTHR16717">
    <property type="entry name" value="CYTOCHROME C OXIDASE POLYPEPTIDE VIII"/>
    <property type="match status" value="1"/>
</dbReference>
<comment type="pathway">
    <text evidence="2">Energy metabolism; oxidative phosphorylation.</text>
</comment>
<evidence type="ECO:0000256" key="8">
    <source>
        <dbReference type="ARBA" id="ARBA00023136"/>
    </source>
</evidence>
<organism evidence="10">
    <name type="scientific">Amblyomma parvum</name>
    <name type="common">South American tick</name>
    <dbReference type="NCBI Taxonomy" id="251391"/>
    <lineage>
        <taxon>Eukaryota</taxon>
        <taxon>Metazoa</taxon>
        <taxon>Ecdysozoa</taxon>
        <taxon>Arthropoda</taxon>
        <taxon>Chelicerata</taxon>
        <taxon>Arachnida</taxon>
        <taxon>Acari</taxon>
        <taxon>Parasitiformes</taxon>
        <taxon>Ixodida</taxon>
        <taxon>Ixodoidea</taxon>
        <taxon>Ixodidae</taxon>
        <taxon>Amblyomminae</taxon>
        <taxon>Amblyomma</taxon>
    </lineage>
</organism>
<comment type="subcellular location">
    <subcellularLocation>
        <location evidence="1">Mitochondrion inner membrane</location>
        <topology evidence="1">Single-pass membrane protein</topology>
    </subcellularLocation>
</comment>
<dbReference type="EMBL" id="GBBL01000862">
    <property type="protein sequence ID" value="JAC26458.1"/>
    <property type="molecule type" value="mRNA"/>
</dbReference>
<keyword evidence="8 9" id="KW-0472">Membrane</keyword>
<dbReference type="InterPro" id="IPR036548">
    <property type="entry name" value="Cyt_c_oxidase_su8_sf"/>
</dbReference>
<evidence type="ECO:0000256" key="2">
    <source>
        <dbReference type="ARBA" id="ARBA00004673"/>
    </source>
</evidence>
<feature type="transmembrane region" description="Helical" evidence="9">
    <location>
        <begin position="44"/>
        <end position="62"/>
    </location>
</feature>
<evidence type="ECO:0000256" key="4">
    <source>
        <dbReference type="ARBA" id="ARBA00022692"/>
    </source>
</evidence>
<evidence type="ECO:0000256" key="5">
    <source>
        <dbReference type="ARBA" id="ARBA00022792"/>
    </source>
</evidence>
<reference evidence="10" key="1">
    <citation type="submission" date="2014-03" db="EMBL/GenBank/DDBJ databases">
        <title>The sialotranscriptome of Amblyomma triste, Amblyomma parvum and Amblyomma cajennense ticks, uncovered by 454-based RNA-seq.</title>
        <authorList>
            <person name="Garcia G.R."/>
            <person name="Gardinassi L.G."/>
            <person name="Ribeiro J.M."/>
            <person name="Anatrielo E."/>
            <person name="Ferreira B.R."/>
            <person name="Moreira H.N."/>
            <person name="Mafra C."/>
            <person name="Olegario M.M."/>
            <person name="Szabo P.J."/>
            <person name="Miranda-Santos I.K."/>
            <person name="Maruyama S.R."/>
        </authorList>
    </citation>
    <scope>NUCLEOTIDE SEQUENCE</scope>
    <source>
        <strain evidence="10">Araguapaz</strain>
        <tissue evidence="10">Salivary glands</tissue>
    </source>
</reference>
<dbReference type="EMBL" id="GBBL01000863">
    <property type="protein sequence ID" value="JAC26457.1"/>
    <property type="molecule type" value="mRNA"/>
</dbReference>
<dbReference type="AlphaFoldDB" id="A0A023G0G2"/>
<dbReference type="Gene3D" id="4.10.81.10">
    <property type="entry name" value="Cytochrome c oxidase, subunit 8"/>
    <property type="match status" value="1"/>
</dbReference>
<dbReference type="SUPFAM" id="SSF81431">
    <property type="entry name" value="Mitochondrial cytochrome c oxidase subunit VIIIb (aka IX)"/>
    <property type="match status" value="1"/>
</dbReference>
<comment type="similarity">
    <text evidence="3">Belongs to the cytochrome c oxidase VIII family.</text>
</comment>
<protein>
    <submittedName>
        <fullName evidence="10">Putative cytochrome c oxid</fullName>
    </submittedName>
</protein>
<dbReference type="InterPro" id="IPR003205">
    <property type="entry name" value="Cyt_c_oxidase_su8"/>
</dbReference>
<keyword evidence="5" id="KW-0999">Mitochondrion inner membrane</keyword>
<dbReference type="GO" id="GO:0006123">
    <property type="term" value="P:mitochondrial electron transport, cytochrome c to oxygen"/>
    <property type="evidence" value="ECO:0007669"/>
    <property type="project" value="InterPro"/>
</dbReference>
<dbReference type="GO" id="GO:0045277">
    <property type="term" value="C:respiratory chain complex IV"/>
    <property type="evidence" value="ECO:0007669"/>
    <property type="project" value="InterPro"/>
</dbReference>
<dbReference type="Pfam" id="PF02285">
    <property type="entry name" value="COX8"/>
    <property type="match status" value="1"/>
</dbReference>